<dbReference type="GeneID" id="300581730"/>
<dbReference type="Proteomes" id="UP001642720">
    <property type="component" value="Unassembled WGS sequence"/>
</dbReference>
<feature type="region of interest" description="Disordered" evidence="1">
    <location>
        <begin position="168"/>
        <end position="187"/>
    </location>
</feature>
<feature type="compositionally biased region" description="Low complexity" evidence="1">
    <location>
        <begin position="133"/>
        <end position="143"/>
    </location>
</feature>
<evidence type="ECO:0000256" key="1">
    <source>
        <dbReference type="SAM" id="MobiDB-lite"/>
    </source>
</evidence>
<dbReference type="RefSeq" id="XP_073554242.1">
    <property type="nucleotide sequence ID" value="XM_073707280.1"/>
</dbReference>
<protein>
    <submittedName>
        <fullName evidence="2">Uncharacterized protein</fullName>
    </submittedName>
</protein>
<sequence>MRFQPGCARRLAHIRFSSAFAYRRQMFKTIFGVAELASLLLNSSLFISRESLNLLRTTSVDVSLAPQRGEYPTSSGNGVFVAKNFLRFIIDKDVPLRLKTTAINDRTAEYQQHHPGPVCRGTKRRCLQSPGEASTTVSTPASTSTAVALPAPAATSATILQTALSSTPESGSMVAAGGDAHDPAKRHQGGNFATTWTTTSMISKPYSCPLSPGWALLPPCRLMPALDRLAQAIAPLGTLASSDLGMFHTTPISED</sequence>
<reference evidence="2 3" key="1">
    <citation type="submission" date="2018-01" db="EMBL/GenBank/DDBJ databases">
        <title>Genome characterization of the sugarcane-associated fungus Trichoderma ghanense CCMA-1212 and their application in lignocelulose bioconversion.</title>
        <authorList>
            <person name="Steindorff A.S."/>
            <person name="Mendes T.D."/>
            <person name="Vilela E.S.D."/>
            <person name="Rodrigues D.S."/>
            <person name="Formighieri E.F."/>
            <person name="Melo I.S."/>
            <person name="Favaro L.C.L."/>
        </authorList>
    </citation>
    <scope>NUCLEOTIDE SEQUENCE [LARGE SCALE GENOMIC DNA]</scope>
    <source>
        <strain evidence="2 3">CCMA-1212</strain>
    </source>
</reference>
<keyword evidence="3" id="KW-1185">Reference proteome</keyword>
<organism evidence="2 3">
    <name type="scientific">Trichoderma ghanense</name>
    <dbReference type="NCBI Taxonomy" id="65468"/>
    <lineage>
        <taxon>Eukaryota</taxon>
        <taxon>Fungi</taxon>
        <taxon>Dikarya</taxon>
        <taxon>Ascomycota</taxon>
        <taxon>Pezizomycotina</taxon>
        <taxon>Sordariomycetes</taxon>
        <taxon>Hypocreomycetidae</taxon>
        <taxon>Hypocreales</taxon>
        <taxon>Hypocreaceae</taxon>
        <taxon>Trichoderma</taxon>
    </lineage>
</organism>
<accession>A0ABY2GR15</accession>
<comment type="caution">
    <text evidence="2">The sequence shown here is derived from an EMBL/GenBank/DDBJ whole genome shotgun (WGS) entry which is preliminary data.</text>
</comment>
<evidence type="ECO:0000313" key="2">
    <source>
        <dbReference type="EMBL" id="TFA98040.1"/>
    </source>
</evidence>
<proteinExistence type="predicted"/>
<name>A0ABY2GR15_9HYPO</name>
<gene>
    <name evidence="2" type="ORF">CCMA1212_010228</name>
</gene>
<evidence type="ECO:0000313" key="3">
    <source>
        <dbReference type="Proteomes" id="UP001642720"/>
    </source>
</evidence>
<feature type="region of interest" description="Disordered" evidence="1">
    <location>
        <begin position="112"/>
        <end position="143"/>
    </location>
</feature>
<dbReference type="EMBL" id="PPTA01000024">
    <property type="protein sequence ID" value="TFA98040.1"/>
    <property type="molecule type" value="Genomic_DNA"/>
</dbReference>